<keyword evidence="2" id="KW-1185">Reference proteome</keyword>
<gene>
    <name evidence="1" type="ORF">O1611_g46</name>
</gene>
<comment type="caution">
    <text evidence="1">The sequence shown here is derived from an EMBL/GenBank/DDBJ whole genome shotgun (WGS) entry which is preliminary data.</text>
</comment>
<name>A0ACC2K223_9PEZI</name>
<dbReference type="EMBL" id="JAPUUL010000004">
    <property type="protein sequence ID" value="KAJ8133568.1"/>
    <property type="molecule type" value="Genomic_DNA"/>
</dbReference>
<evidence type="ECO:0000313" key="2">
    <source>
        <dbReference type="Proteomes" id="UP001153332"/>
    </source>
</evidence>
<proteinExistence type="predicted"/>
<reference evidence="1" key="1">
    <citation type="submission" date="2022-12" db="EMBL/GenBank/DDBJ databases">
        <title>Genome Sequence of Lasiodiplodia mahajangana.</title>
        <authorList>
            <person name="Buettner E."/>
        </authorList>
    </citation>
    <scope>NUCLEOTIDE SEQUENCE</scope>
    <source>
        <strain evidence="1">VT137</strain>
    </source>
</reference>
<organism evidence="1 2">
    <name type="scientific">Lasiodiplodia mahajangana</name>
    <dbReference type="NCBI Taxonomy" id="1108764"/>
    <lineage>
        <taxon>Eukaryota</taxon>
        <taxon>Fungi</taxon>
        <taxon>Dikarya</taxon>
        <taxon>Ascomycota</taxon>
        <taxon>Pezizomycotina</taxon>
        <taxon>Dothideomycetes</taxon>
        <taxon>Dothideomycetes incertae sedis</taxon>
        <taxon>Botryosphaeriales</taxon>
        <taxon>Botryosphaeriaceae</taxon>
        <taxon>Lasiodiplodia</taxon>
    </lineage>
</organism>
<accession>A0ACC2K223</accession>
<evidence type="ECO:0000313" key="1">
    <source>
        <dbReference type="EMBL" id="KAJ8133568.1"/>
    </source>
</evidence>
<protein>
    <submittedName>
        <fullName evidence="1">Uncharacterized protein</fullName>
    </submittedName>
</protein>
<sequence>MSTRRPTHVGILAYRQNSAGETELFVRSVHPDTPTSKPVDLSRCHTPYIKVRSSETDFECARRVGEVSVGLSIPLADLDNCPSFSIEDEEKAIKVRVFMVPASAALNGLTTRAFRGWQYAFKSLPSLQEIWVHREVAATREYLDQRLWFVST</sequence>
<dbReference type="Proteomes" id="UP001153332">
    <property type="component" value="Unassembled WGS sequence"/>
</dbReference>